<dbReference type="Pfam" id="PF13692">
    <property type="entry name" value="Glyco_trans_1_4"/>
    <property type="match status" value="1"/>
</dbReference>
<dbReference type="Proteomes" id="UP000007564">
    <property type="component" value="Chromosome"/>
</dbReference>
<dbReference type="GO" id="GO:0016757">
    <property type="term" value="F:glycosyltransferase activity"/>
    <property type="evidence" value="ECO:0007669"/>
    <property type="project" value="UniProtKB-ARBA"/>
</dbReference>
<dbReference type="KEGG" id="bbh:BN112_3276"/>
<accession>A0A0C6PA25</accession>
<dbReference type="PANTHER" id="PTHR46401:SF2">
    <property type="entry name" value="GLYCOSYLTRANSFERASE WBBK-RELATED"/>
    <property type="match status" value="1"/>
</dbReference>
<dbReference type="Gene3D" id="3.40.50.2000">
    <property type="entry name" value="Glycogen Phosphorylase B"/>
    <property type="match status" value="2"/>
</dbReference>
<evidence type="ECO:0000259" key="2">
    <source>
        <dbReference type="Pfam" id="PF13579"/>
    </source>
</evidence>
<feature type="domain" description="Glycosyltransferase subfamily 4-like N-terminal" evidence="2">
    <location>
        <begin position="451"/>
        <end position="605"/>
    </location>
</feature>
<proteinExistence type="predicted"/>
<gene>
    <name evidence="3" type="primary">wbmJ</name>
    <name evidence="3" type="ORF">BN112_3276</name>
</gene>
<dbReference type="InterPro" id="IPR028098">
    <property type="entry name" value="Glyco_trans_4-like_N"/>
</dbReference>
<reference evidence="3 4" key="1">
    <citation type="journal article" date="2012" name="BMC Genomics">
        <title>Comparative genomics of the classical Bordetella subspecies: the evolution and exchange of virulence-associated diversity amongst closely related pathogens.</title>
        <authorList>
            <person name="Park J."/>
            <person name="Zhang Y."/>
            <person name="Buboltz A.M."/>
            <person name="Zhang X."/>
            <person name="Schuster S.C."/>
            <person name="Ahuja U."/>
            <person name="Liu M."/>
            <person name="Miller J.F."/>
            <person name="Sebaihia M."/>
            <person name="Bentley S.D."/>
            <person name="Parkhill J."/>
            <person name="Harvill E.T."/>
        </authorList>
    </citation>
    <scope>NUCLEOTIDE SEQUENCE [LARGE SCALE GENOMIC DNA]</scope>
    <source>
        <strain evidence="3 4">253</strain>
    </source>
</reference>
<dbReference type="AlphaFoldDB" id="A0A0C6PA25"/>
<dbReference type="EMBL" id="HE965806">
    <property type="protein sequence ID" value="CCJ55191.1"/>
    <property type="molecule type" value="Genomic_DNA"/>
</dbReference>
<evidence type="ECO:0000313" key="4">
    <source>
        <dbReference type="Proteomes" id="UP000007564"/>
    </source>
</evidence>
<evidence type="ECO:0000313" key="3">
    <source>
        <dbReference type="EMBL" id="CCJ55191.1"/>
    </source>
</evidence>
<dbReference type="GeneID" id="56481181"/>
<dbReference type="SUPFAM" id="SSF53756">
    <property type="entry name" value="UDP-Glycosyltransferase/glycogen phosphorylase"/>
    <property type="match status" value="1"/>
</dbReference>
<keyword evidence="1" id="KW-0808">Transferase</keyword>
<name>A0A0C6PA25_BORBO</name>
<organism evidence="3 4">
    <name type="scientific">Bordetella bronchiseptica 253</name>
    <dbReference type="NCBI Taxonomy" id="568707"/>
    <lineage>
        <taxon>Bacteria</taxon>
        <taxon>Pseudomonadati</taxon>
        <taxon>Pseudomonadota</taxon>
        <taxon>Betaproteobacteria</taxon>
        <taxon>Burkholderiales</taxon>
        <taxon>Alcaligenaceae</taxon>
        <taxon>Bordetella</taxon>
    </lineage>
</organism>
<evidence type="ECO:0000256" key="1">
    <source>
        <dbReference type="ARBA" id="ARBA00022679"/>
    </source>
</evidence>
<dbReference type="PANTHER" id="PTHR46401">
    <property type="entry name" value="GLYCOSYLTRANSFERASE WBBK-RELATED"/>
    <property type="match status" value="1"/>
</dbReference>
<protein>
    <recommendedName>
        <fullName evidence="2">Glycosyltransferase subfamily 4-like N-terminal domain-containing protein</fullName>
    </recommendedName>
</protein>
<sequence length="878" mass="98119">MRRVERLLLVCYYDPNGIETVLDNIGYVKAYSAFHVDILNLFGAASALTRGEGYRLAAYDGVIIHNTISYNPANLESIDRQFVPALSQYEGVKIIFKQDEQYRTLAVAEFIGSRAFDLVFTCVDAQERAKVYPPDVVGDRVVFRQMYTGYVTPKLRARTTTGVERDIDISYRGSLQPLYFGRLAYDKRRIGDEVLHAAQGTGLKTDISSRWEDRLMGEDWFRFLARSKSTLGVESGASIFDFDGAVEKLCGELEQRRSDFTDEHKYSEWVLQQLEPYEGNVYYNQISPRHFEAGAARTLQVMYEGRYSDIFQPWKHFVPLRKDLGNFQQVCEYVLDPRLRGEIVDRVYDEIIANPIYSMKHFIGELDQAVAEALERKPNRAAPTRRVPADGRDNVLLLCAHPPAADPRIGWVADFAPAGIRVHVMGVADDIAAPLVRQRAQGGLEITQPRGTGADWERLALMQDEQGAGLDVLCRLRMLEQMSQAQLNVLVDGGVTAERAYEFNWMCSYLRRTSQALIAAAMNASGYSAIVAADFDSLIAAVVLKRLYGIPVLYDAHEFWPTSLGPATAPWEVALWQRLERRLLSEVDKSISVSPQLAAHMSNFYGHSFEAVPNCEPLQAATEPAPQHAPRDECVFLFQGNFMPGRGLALLIEAWGRTHPSAILQLRGPDRPYKRELERLAERTGLLGTRIFFPEAVAENALVAAAAQADVGLVPYEPTTLNSKYCSPNKLSQYMAAGLPILANRLEFVAQEISLAGCGSVVDFAHGDELVRVVDHYAVDAQLRQREGECGRRYFRQHFHWEAVSAPLYTALASLSALPGKHESFSINVAGIGDGVGAGVDPRPVWKRTLSRLWGMLPTPAKSALKPMLLKLIARFRG</sequence>
<dbReference type="Pfam" id="PF13579">
    <property type="entry name" value="Glyco_trans_4_4"/>
    <property type="match status" value="1"/>
</dbReference>
<dbReference type="GO" id="GO:0009103">
    <property type="term" value="P:lipopolysaccharide biosynthetic process"/>
    <property type="evidence" value="ECO:0007669"/>
    <property type="project" value="TreeGrafter"/>
</dbReference>
<dbReference type="HOGENOM" id="CLU_327812_0_0_4"/>
<dbReference type="OrthoDB" id="8641800at2"/>
<dbReference type="RefSeq" id="WP_003807084.1">
    <property type="nucleotide sequence ID" value="NC_019382.1"/>
</dbReference>